<organism evidence="3 4">
    <name type="scientific">Paenibacillus oryzisoli</name>
    <dbReference type="NCBI Taxonomy" id="1850517"/>
    <lineage>
        <taxon>Bacteria</taxon>
        <taxon>Bacillati</taxon>
        <taxon>Bacillota</taxon>
        <taxon>Bacilli</taxon>
        <taxon>Bacillales</taxon>
        <taxon>Paenibacillaceae</taxon>
        <taxon>Paenibacillus</taxon>
    </lineage>
</organism>
<evidence type="ECO:0000259" key="1">
    <source>
        <dbReference type="Pfam" id="PF02368"/>
    </source>
</evidence>
<comment type="caution">
    <text evidence="3">The sequence shown here is derived from an EMBL/GenBank/DDBJ whole genome shotgun (WGS) entry which is preliminary data.</text>
</comment>
<evidence type="ECO:0008006" key="5">
    <source>
        <dbReference type="Google" id="ProtNLM"/>
    </source>
</evidence>
<dbReference type="SUPFAM" id="SSF49373">
    <property type="entry name" value="Invasin/intimin cell-adhesion fragments"/>
    <property type="match status" value="1"/>
</dbReference>
<dbReference type="SUPFAM" id="SSF49899">
    <property type="entry name" value="Concanavalin A-like lectins/glucanases"/>
    <property type="match status" value="3"/>
</dbReference>
<gene>
    <name evidence="3" type="ORF">A8708_29140</name>
</gene>
<dbReference type="EMBL" id="LYPB01000063">
    <property type="protein sequence ID" value="OAS18683.1"/>
    <property type="molecule type" value="Genomic_DNA"/>
</dbReference>
<dbReference type="Gene3D" id="2.60.40.1080">
    <property type="match status" value="1"/>
</dbReference>
<keyword evidence="4" id="KW-1185">Reference proteome</keyword>
<evidence type="ECO:0000259" key="2">
    <source>
        <dbReference type="Pfam" id="PF07550"/>
    </source>
</evidence>
<dbReference type="InterPro" id="IPR008964">
    <property type="entry name" value="Invasin/intimin_cell_adhesion"/>
</dbReference>
<dbReference type="RefSeq" id="WP_068664155.1">
    <property type="nucleotide sequence ID" value="NZ_LYPB01000063.1"/>
</dbReference>
<feature type="domain" description="BIG2" evidence="1">
    <location>
        <begin position="1343"/>
        <end position="1388"/>
    </location>
</feature>
<dbReference type="Proteomes" id="UP000078454">
    <property type="component" value="Unassembled WGS sequence"/>
</dbReference>
<dbReference type="Pfam" id="PF07550">
    <property type="entry name" value="Shr-like_HID"/>
    <property type="match status" value="1"/>
</dbReference>
<dbReference type="STRING" id="1850517.A8708_29140"/>
<dbReference type="InterPro" id="IPR013320">
    <property type="entry name" value="ConA-like_dom_sf"/>
</dbReference>
<dbReference type="InterPro" id="IPR003343">
    <property type="entry name" value="Big_2"/>
</dbReference>
<reference evidence="3 4" key="1">
    <citation type="submission" date="2016-05" db="EMBL/GenBank/DDBJ databases">
        <title>Paenibacillus sp. 1ZS3-15 nov., isolated from the rhizosphere soil.</title>
        <authorList>
            <person name="Zhang X.X."/>
            <person name="Zhang J."/>
        </authorList>
    </citation>
    <scope>NUCLEOTIDE SEQUENCE [LARGE SCALE GENOMIC DNA]</scope>
    <source>
        <strain evidence="3 4">1ZS3-15</strain>
    </source>
</reference>
<feature type="domain" description="Heme-binding protein Shr-like Hb-interacting" evidence="2">
    <location>
        <begin position="256"/>
        <end position="336"/>
    </location>
</feature>
<accession>A0A198ACL1</accession>
<dbReference type="Pfam" id="PF02368">
    <property type="entry name" value="Big_2"/>
    <property type="match status" value="1"/>
</dbReference>
<sequence length="1598" mass="171628">MNSKRLRFTMEGERKRELRLVLVWLLVWTMLLPAFGLQAAYADGVTGDPPLVDESFESMTVGSTPPGWGVSATGDSYVQVKQESSGNHYLQIYDASQKNTQGIQKSFASQTGRVTVEALVQLPPGGTSGKENVLFYVLDSTGKAGVALNLLPTRILSYRTVGGTTTSTTLAQGLAMSSWQHIIVSADLSAKTFDFYLNGSLAAAGVSFRYDDVTSLSHLQVTGAYYNETSNPVRVVNLDGVKIYTGDVRLLTPPALSPDTTSTVPGQPIELMFTDDAAWRASITKVTVDHATVATSVYTASTGKLTLDASLFPEGKTYTIAVQADGYLTTTVQQVIYADLLNETFTSMGLGSTPSGWGVSVTGDSYVKVQEKLDGDRYLQISDASRQNTQGITKTFSAQSGTFTIQADVQLPDGATAGKENILFYVNDTTGKTAVALNLLPTKITSFRTVGTTTTTTDVATSLPTHAWRNLAIAIHPETVTYDVYVDGTLKKSAIPFRYDGTVNLSSLRVSGAYYGDAANYVRIVNLDNVRIYQGMPELPEAEQPVAPPAPGTETNSFDSYSSVFLSSRWWRTDGQDGQLGTLDVLKRFMATDDKWTYLTEPDKISNIVRLGVGFQGSLNMNNGSGGRAKYYDGTDIVAPWMTWGATWGSMSDPVYYNQVLATAKSAIDAGASSFQFDDWVGSVDAYKFGGDFCAPCMTAFRNYLEENYTTSELSGFGIDNIATFNYKTFLQTTLDVETNADYMTKKALTPLDNIFGAFMKQEAISFHTRMREDMETYAGRPIEYSNNASFIRDASTQTHFIHDLFDYGMGEHNEGAMSLNNIVTNGTLASGLGKPHIMSPLPFQTGNIRQSLAAAYALGQYMLVPWDAWLEGSTRYFGTVEQYGDMFHFIRQYPILFDGHEPPAKVGILLKWNELNGNTLTDLSMKLFKAGVPFRTVTANDSLPHYDLRAQTLEGLDTLIAYSPVSSFDSDDQQRITDTEADVVSVPTIDSAWLADHSAVSVSVVDQVYAIVRSSADANAPKSVHLLNRKGGSVSGAKVTLTDADFFGGVSLQAVLYRPGQDPLPLAVTSAGSGKHELTVPELAEWGILRIGSGTAASLTVEDDFAVQAPWSGLAIGNPTRGGGVTVSGVTYQLASNGRGLHVPVTGDNGSMDQFSYVYRHIDATPLQNYELSVKLEPTVSETSGALSGLMVRETAASNAKFVAAAYVEGSGWKLYWRDADNGQVGAINLDVSATSGYLKLTREGGRYHVYYSADGVTYGASLGSHELSMRTLLGGGFAAAGKQAPEFTASLTGLALNYGGLTLPPGELTEVNLSGLPDPFVLDANAPLAVSASFNDNGTVTEANITGEHIVFTSSDPAVATVNAEGVVHAVSVGEATVTAQFTAGGVTVTGTLAVEVTLADPVLLDESFDSYGETDVPLHWTYKPVLDGGSYIQISELPSATDKSLNVYDNTGGSFPSATAEFLQQKRTVTIDFDFRINLGTNPATGGGIAVYVQSQGSANAVSLLADQTGFWYLDGTQTVVAAPLVSDQWYAVRLVVNPQTQKMDMYLDGTQVVSQGNFRQTADDITKIMVGGSTTGVNTHIYWNNVKVTAGAPE</sequence>
<dbReference type="InterPro" id="IPR011432">
    <property type="entry name" value="Shr-like_HID"/>
</dbReference>
<name>A0A198ACL1_9BACL</name>
<evidence type="ECO:0000313" key="4">
    <source>
        <dbReference type="Proteomes" id="UP000078454"/>
    </source>
</evidence>
<dbReference type="Gene3D" id="2.60.120.200">
    <property type="match status" value="4"/>
</dbReference>
<proteinExistence type="predicted"/>
<protein>
    <recommendedName>
        <fullName evidence="5">BIG2 domain-containing protein</fullName>
    </recommendedName>
</protein>
<dbReference type="OrthoDB" id="931708at2"/>
<evidence type="ECO:0000313" key="3">
    <source>
        <dbReference type="EMBL" id="OAS18683.1"/>
    </source>
</evidence>